<organism evidence="5 6">
    <name type="scientific">'Chrysanthemum coronarium' phytoplasma</name>
    <dbReference type="NCBI Taxonomy" id="1520703"/>
    <lineage>
        <taxon>Bacteria</taxon>
        <taxon>Bacillati</taxon>
        <taxon>Mycoplasmatota</taxon>
        <taxon>Mollicutes</taxon>
        <taxon>Acholeplasmatales</taxon>
        <taxon>Acholeplasmataceae</taxon>
        <taxon>Candidatus Phytoplasma</taxon>
        <taxon>16SrI (Aster yellows group)</taxon>
    </lineage>
</organism>
<evidence type="ECO:0000256" key="2">
    <source>
        <dbReference type="ARBA" id="ARBA00022448"/>
    </source>
</evidence>
<dbReference type="EMBL" id="BBIY01000164">
    <property type="protein sequence ID" value="GAK74414.1"/>
    <property type="molecule type" value="Genomic_DNA"/>
</dbReference>
<dbReference type="PANTHER" id="PTHR43553:SF26">
    <property type="entry name" value="ABC TRANSPORTER ATP-BINDING PROTEIN BC_2655-RELATED"/>
    <property type="match status" value="1"/>
</dbReference>
<dbReference type="InterPro" id="IPR050095">
    <property type="entry name" value="ECF_ABC_transporter_ATP-bd"/>
</dbReference>
<reference evidence="5 6" key="2">
    <citation type="journal article" date="2014" name="Genome Announc.">
        <title>Draft Genome Sequence of 'Candidatus Phytoplasma asteris' Strain OY-V, an Unculturable Plant-Pathogenic Bacterium.</title>
        <authorList>
            <person name="Kakizawa S."/>
            <person name="Makino A."/>
            <person name="Ishii Y."/>
            <person name="Tamaki H."/>
            <person name="Kamagata Y."/>
        </authorList>
    </citation>
    <scope>NUCLEOTIDE SEQUENCE [LARGE SCALE GENOMIC DNA]</scope>
    <source>
        <strain evidence="5 6">OY-V</strain>
    </source>
</reference>
<evidence type="ECO:0000256" key="4">
    <source>
        <dbReference type="ARBA" id="ARBA00022840"/>
    </source>
</evidence>
<dbReference type="Gene3D" id="3.40.50.300">
    <property type="entry name" value="P-loop containing nucleotide triphosphate hydrolases"/>
    <property type="match status" value="1"/>
</dbReference>
<evidence type="ECO:0000313" key="5">
    <source>
        <dbReference type="EMBL" id="GAK74414.1"/>
    </source>
</evidence>
<dbReference type="InterPro" id="IPR027417">
    <property type="entry name" value="P-loop_NTPase"/>
</dbReference>
<proteinExistence type="inferred from homology"/>
<dbReference type="Proteomes" id="UP000028900">
    <property type="component" value="Unassembled WGS sequence"/>
</dbReference>
<accession>A0ABQ0J4C9</accession>
<evidence type="ECO:0000256" key="3">
    <source>
        <dbReference type="ARBA" id="ARBA00022741"/>
    </source>
</evidence>
<evidence type="ECO:0000256" key="1">
    <source>
        <dbReference type="ARBA" id="ARBA00005417"/>
    </source>
</evidence>
<reference evidence="6" key="1">
    <citation type="journal article" date="2014" name="Genome Announc.">
        <title>Draft Genome Sequence of ''Candidatus Phytoplasma asteris'' Strain OY-V, an Unculturable Plant-Pathogenic Bacterium.</title>
        <authorList>
            <person name="Kakizawa S."/>
            <person name="Makino A."/>
            <person name="Ishii Y."/>
            <person name="Tamaki H."/>
            <person name="Kamagata Y."/>
        </authorList>
    </citation>
    <scope>NUCLEOTIDE SEQUENCE [LARGE SCALE GENOMIC DNA]</scope>
    <source>
        <strain evidence="6">OY-V</strain>
    </source>
</reference>
<keyword evidence="4" id="KW-0067">ATP-binding</keyword>
<feature type="non-terminal residue" evidence="5">
    <location>
        <position position="1"/>
    </location>
</feature>
<name>A0ABQ0J4C9_9MOLU</name>
<dbReference type="SUPFAM" id="SSF52540">
    <property type="entry name" value="P-loop containing nucleoside triphosphate hydrolases"/>
    <property type="match status" value="1"/>
</dbReference>
<protein>
    <submittedName>
        <fullName evidence="5">ABC-type cobalt transport system, ATPase</fullName>
    </submittedName>
</protein>
<sequence length="133" mass="15181">QKKRLTIASILVMQPQILILDEPTIGQDLKHHTQIMTFLQKLNNKGITIIIITHDMSLMLNYTQRTLVLEQGKIIANTTPLKIFTDMSLMQKTSLNPISLIVLINKLPFTSEQKNVLLTQMLAFLKEDCCYGK</sequence>
<gene>
    <name evidence="5" type="primary">cbiO</name>
    <name evidence="5" type="ORF">OYV_09220</name>
</gene>
<keyword evidence="3" id="KW-0547">Nucleotide-binding</keyword>
<dbReference type="PANTHER" id="PTHR43553">
    <property type="entry name" value="HEAVY METAL TRANSPORTER"/>
    <property type="match status" value="1"/>
</dbReference>
<evidence type="ECO:0000313" key="6">
    <source>
        <dbReference type="Proteomes" id="UP000028900"/>
    </source>
</evidence>
<comment type="similarity">
    <text evidence="1">Belongs to the ABC transporter superfamily.</text>
</comment>
<comment type="caution">
    <text evidence="5">The sequence shown here is derived from an EMBL/GenBank/DDBJ whole genome shotgun (WGS) entry which is preliminary data.</text>
</comment>
<keyword evidence="2" id="KW-0813">Transport</keyword>
<keyword evidence="6" id="KW-1185">Reference proteome</keyword>